<dbReference type="EMBL" id="ML119801">
    <property type="protein sequence ID" value="RPA74076.1"/>
    <property type="molecule type" value="Genomic_DNA"/>
</dbReference>
<evidence type="ECO:0000313" key="3">
    <source>
        <dbReference type="Proteomes" id="UP000275078"/>
    </source>
</evidence>
<gene>
    <name evidence="2" type="ORF">BJ508DRAFT_380769</name>
</gene>
<accession>A0A3N4HMD3</accession>
<name>A0A3N4HMD3_ASCIM</name>
<feature type="region of interest" description="Disordered" evidence="1">
    <location>
        <begin position="25"/>
        <end position="44"/>
    </location>
</feature>
<dbReference type="Proteomes" id="UP000275078">
    <property type="component" value="Unassembled WGS sequence"/>
</dbReference>
<keyword evidence="3" id="KW-1185">Reference proteome</keyword>
<proteinExistence type="predicted"/>
<dbReference type="AlphaFoldDB" id="A0A3N4HMD3"/>
<sequence>MSVLARLLRPPVLLHLPRTRLFSHAPPLHATPLPSTHQAPPQQPTKIPLRLSAQEEDAMVERIAASILARVDAQLAEWDAATKIKLKSIEEQIRWLEQEGYLRDGFSL</sequence>
<evidence type="ECO:0000256" key="1">
    <source>
        <dbReference type="SAM" id="MobiDB-lite"/>
    </source>
</evidence>
<protein>
    <submittedName>
        <fullName evidence="2">Uncharacterized protein</fullName>
    </submittedName>
</protein>
<organism evidence="2 3">
    <name type="scientific">Ascobolus immersus RN42</name>
    <dbReference type="NCBI Taxonomy" id="1160509"/>
    <lineage>
        <taxon>Eukaryota</taxon>
        <taxon>Fungi</taxon>
        <taxon>Dikarya</taxon>
        <taxon>Ascomycota</taxon>
        <taxon>Pezizomycotina</taxon>
        <taxon>Pezizomycetes</taxon>
        <taxon>Pezizales</taxon>
        <taxon>Ascobolaceae</taxon>
        <taxon>Ascobolus</taxon>
    </lineage>
</organism>
<reference evidence="2 3" key="1">
    <citation type="journal article" date="2018" name="Nat. Ecol. Evol.">
        <title>Pezizomycetes genomes reveal the molecular basis of ectomycorrhizal truffle lifestyle.</title>
        <authorList>
            <person name="Murat C."/>
            <person name="Payen T."/>
            <person name="Noel B."/>
            <person name="Kuo A."/>
            <person name="Morin E."/>
            <person name="Chen J."/>
            <person name="Kohler A."/>
            <person name="Krizsan K."/>
            <person name="Balestrini R."/>
            <person name="Da Silva C."/>
            <person name="Montanini B."/>
            <person name="Hainaut M."/>
            <person name="Levati E."/>
            <person name="Barry K.W."/>
            <person name="Belfiori B."/>
            <person name="Cichocki N."/>
            <person name="Clum A."/>
            <person name="Dockter R.B."/>
            <person name="Fauchery L."/>
            <person name="Guy J."/>
            <person name="Iotti M."/>
            <person name="Le Tacon F."/>
            <person name="Lindquist E.A."/>
            <person name="Lipzen A."/>
            <person name="Malagnac F."/>
            <person name="Mello A."/>
            <person name="Molinier V."/>
            <person name="Miyauchi S."/>
            <person name="Poulain J."/>
            <person name="Riccioni C."/>
            <person name="Rubini A."/>
            <person name="Sitrit Y."/>
            <person name="Splivallo R."/>
            <person name="Traeger S."/>
            <person name="Wang M."/>
            <person name="Zifcakova L."/>
            <person name="Wipf D."/>
            <person name="Zambonelli A."/>
            <person name="Paolocci F."/>
            <person name="Nowrousian M."/>
            <person name="Ottonello S."/>
            <person name="Baldrian P."/>
            <person name="Spatafora J.W."/>
            <person name="Henrissat B."/>
            <person name="Nagy L.G."/>
            <person name="Aury J.M."/>
            <person name="Wincker P."/>
            <person name="Grigoriev I.V."/>
            <person name="Bonfante P."/>
            <person name="Martin F.M."/>
        </authorList>
    </citation>
    <scope>NUCLEOTIDE SEQUENCE [LARGE SCALE GENOMIC DNA]</scope>
    <source>
        <strain evidence="2 3">RN42</strain>
    </source>
</reference>
<evidence type="ECO:0000313" key="2">
    <source>
        <dbReference type="EMBL" id="RPA74076.1"/>
    </source>
</evidence>